<evidence type="ECO:0000313" key="3">
    <source>
        <dbReference type="Proteomes" id="UP000004605"/>
    </source>
</evidence>
<keyword evidence="1" id="KW-0732">Signal</keyword>
<name>F9S588_9VIBR</name>
<evidence type="ECO:0000313" key="2">
    <source>
        <dbReference type="EMBL" id="EGU35954.1"/>
    </source>
</evidence>
<reference evidence="2 3" key="1">
    <citation type="journal article" date="2012" name="Int. J. Syst. Evol. Microbiol.">
        <title>Vibrio caribbeanicus sp. nov., isolated from the marine sponge Scleritoderma cyanea.</title>
        <authorList>
            <person name="Hoffmann M."/>
            <person name="Monday S.R."/>
            <person name="Allard M.W."/>
            <person name="Strain E.A."/>
            <person name="Whittaker P."/>
            <person name="Naum M."/>
            <person name="McCarthy P.J."/>
            <person name="Lopez J.V."/>
            <person name="Fischer M."/>
            <person name="Brown E.W."/>
        </authorList>
    </citation>
    <scope>NUCLEOTIDE SEQUENCE [LARGE SCALE GENOMIC DNA]</scope>
    <source>
        <strain evidence="2 3">ATCC 700023</strain>
    </source>
</reference>
<accession>F9S588</accession>
<dbReference type="PROSITE" id="PS51257">
    <property type="entry name" value="PROKAR_LIPOPROTEIN"/>
    <property type="match status" value="1"/>
</dbReference>
<dbReference type="EMBL" id="AFWF01000216">
    <property type="protein sequence ID" value="EGU35954.1"/>
    <property type="molecule type" value="Genomic_DNA"/>
</dbReference>
<keyword evidence="3" id="KW-1185">Reference proteome</keyword>
<dbReference type="Proteomes" id="UP000004605">
    <property type="component" value="Unassembled WGS sequence"/>
</dbReference>
<evidence type="ECO:0008006" key="4">
    <source>
        <dbReference type="Google" id="ProtNLM"/>
    </source>
</evidence>
<feature type="signal peptide" evidence="1">
    <location>
        <begin position="1"/>
        <end position="21"/>
    </location>
</feature>
<sequence length="177" mass="18735">MAALGKITVISLCVLSLSACTSSDQSRILKDITDSAIGSVINTGTGGSTTNSQVTDTRSTNGGKEKFYITQATVHEPDFGDVSITTAKNPSGLTEAAFGNIVHKDSNGKMAATVYLFPVTSEGFLVRQAVTMHRDLVVVLNSGKYYLKAQSKQDKLIATGFVDIQKGVTNKLNLGLE</sequence>
<protein>
    <recommendedName>
        <fullName evidence="4">Lipoprotein</fullName>
    </recommendedName>
</protein>
<gene>
    <name evidence="2" type="ORF">VII00023_08944</name>
</gene>
<dbReference type="RefSeq" id="WP_006713670.1">
    <property type="nucleotide sequence ID" value="NZ_AFWF01000216.1"/>
</dbReference>
<comment type="caution">
    <text evidence="2">The sequence shown here is derived from an EMBL/GenBank/DDBJ whole genome shotgun (WGS) entry which is preliminary data.</text>
</comment>
<organism evidence="2 3">
    <name type="scientific">Vibrio ichthyoenteri ATCC 700023</name>
    <dbReference type="NCBI Taxonomy" id="870968"/>
    <lineage>
        <taxon>Bacteria</taxon>
        <taxon>Pseudomonadati</taxon>
        <taxon>Pseudomonadota</taxon>
        <taxon>Gammaproteobacteria</taxon>
        <taxon>Vibrionales</taxon>
        <taxon>Vibrionaceae</taxon>
        <taxon>Vibrio</taxon>
    </lineage>
</organism>
<dbReference type="AlphaFoldDB" id="F9S588"/>
<feature type="chain" id="PRO_5003393650" description="Lipoprotein" evidence="1">
    <location>
        <begin position="22"/>
        <end position="177"/>
    </location>
</feature>
<evidence type="ECO:0000256" key="1">
    <source>
        <dbReference type="SAM" id="SignalP"/>
    </source>
</evidence>
<dbReference type="OrthoDB" id="5878875at2"/>
<proteinExistence type="predicted"/>